<dbReference type="PANTHER" id="PTHR12011:SF471">
    <property type="entry name" value="G-PROTEIN COUPLED RECEPTORS FAMILY 2 PROFILE 2 DOMAIN-CONTAINING PROTEIN"/>
    <property type="match status" value="1"/>
</dbReference>
<dbReference type="PROSITE" id="PS50261">
    <property type="entry name" value="G_PROTEIN_RECEP_F2_4"/>
    <property type="match status" value="1"/>
</dbReference>
<dbReference type="GO" id="GO:0007186">
    <property type="term" value="P:G protein-coupled receptor signaling pathway"/>
    <property type="evidence" value="ECO:0000318"/>
    <property type="project" value="GO_Central"/>
</dbReference>
<keyword evidence="2 5" id="KW-0812">Transmembrane</keyword>
<dbReference type="OMA" id="EHTECIC"/>
<dbReference type="InterPro" id="IPR046338">
    <property type="entry name" value="GAIN_dom_sf"/>
</dbReference>
<feature type="transmembrane region" description="Helical" evidence="5">
    <location>
        <begin position="175"/>
        <end position="195"/>
    </location>
</feature>
<dbReference type="Pfam" id="PF00002">
    <property type="entry name" value="7tm_2"/>
    <property type="match status" value="1"/>
</dbReference>
<feature type="domain" description="G-protein coupled receptors family 2 profile 2" evidence="6">
    <location>
        <begin position="138"/>
        <end position="315"/>
    </location>
</feature>
<organism evidence="7 8">
    <name type="scientific">Ciona intestinalis</name>
    <name type="common">Transparent sea squirt</name>
    <name type="synonym">Ascidia intestinalis</name>
    <dbReference type="NCBI Taxonomy" id="7719"/>
    <lineage>
        <taxon>Eukaryota</taxon>
        <taxon>Metazoa</taxon>
        <taxon>Chordata</taxon>
        <taxon>Tunicata</taxon>
        <taxon>Ascidiacea</taxon>
        <taxon>Phlebobranchia</taxon>
        <taxon>Cionidae</taxon>
        <taxon>Ciona</taxon>
    </lineage>
</organism>
<feature type="transmembrane region" description="Helical" evidence="5">
    <location>
        <begin position="141"/>
        <end position="163"/>
    </location>
</feature>
<dbReference type="SMART" id="SM00303">
    <property type="entry name" value="GPS"/>
    <property type="match status" value="1"/>
</dbReference>
<dbReference type="Proteomes" id="UP000008144">
    <property type="component" value="Unassembled WGS sequence"/>
</dbReference>
<feature type="transmembrane region" description="Helical" evidence="5">
    <location>
        <begin position="252"/>
        <end position="275"/>
    </location>
</feature>
<dbReference type="InParanoid" id="H2XSK9"/>
<accession>H2XSK9</accession>
<dbReference type="Gene3D" id="2.60.220.50">
    <property type="match status" value="1"/>
</dbReference>
<evidence type="ECO:0000256" key="3">
    <source>
        <dbReference type="ARBA" id="ARBA00022989"/>
    </source>
</evidence>
<reference evidence="7" key="3">
    <citation type="submission" date="2025-09" db="UniProtKB">
        <authorList>
            <consortium name="Ensembl"/>
        </authorList>
    </citation>
    <scope>IDENTIFICATION</scope>
</reference>
<sequence length="315" mass="35560">MTSQVTMATQVGGTFEYYLINSTWLDVTLLDYVTNDVIPATGVVISYDVSNDVTLQKIEQEHYKEHQDRYGSFLHAQQRVKSFKYRCVYRDTKRGVWSGEGCRTVSPESKHSVTCKWSHATMFSVILSVEFLTVSYNLQKFSIVCESLSVASLMATVIILLLVRHNLHSDRTMVQINLSLSVLGLHLFALASTAATTSPAACEVVTVFIHFCLTSSVCWMFVEAFLLYLKTAPGNLRFAAYSESRPGALHRVLYMFGLCFPLVLVIVAASVGFTYDVYMDYSPSYLDALERQRMCNITQGEPPTQDKYQRCWLSV</sequence>
<dbReference type="Ensembl" id="ENSCINT00000031424.1">
    <property type="protein sequence ID" value="ENSCINP00000032643.1"/>
    <property type="gene ID" value="ENSCING00000022232.1"/>
</dbReference>
<keyword evidence="8" id="KW-1185">Reference proteome</keyword>
<keyword evidence="3 5" id="KW-1133">Transmembrane helix</keyword>
<evidence type="ECO:0000259" key="6">
    <source>
        <dbReference type="PROSITE" id="PS50261"/>
    </source>
</evidence>
<protein>
    <submittedName>
        <fullName evidence="7">Adhesion G-protein coupled receptor D1-like</fullName>
    </submittedName>
</protein>
<dbReference type="STRING" id="7719.ENSCINP00000032643"/>
<reference evidence="8" key="1">
    <citation type="journal article" date="2002" name="Science">
        <title>The draft genome of Ciona intestinalis: insights into chordate and vertebrate origins.</title>
        <authorList>
            <person name="Dehal P."/>
            <person name="Satou Y."/>
            <person name="Campbell R.K."/>
            <person name="Chapman J."/>
            <person name="Degnan B."/>
            <person name="De Tomaso A."/>
            <person name="Davidson B."/>
            <person name="Di Gregorio A."/>
            <person name="Gelpke M."/>
            <person name="Goodstein D.M."/>
            <person name="Harafuji N."/>
            <person name="Hastings K.E."/>
            <person name="Ho I."/>
            <person name="Hotta K."/>
            <person name="Huang W."/>
            <person name="Kawashima T."/>
            <person name="Lemaire P."/>
            <person name="Martinez D."/>
            <person name="Meinertzhagen I.A."/>
            <person name="Necula S."/>
            <person name="Nonaka M."/>
            <person name="Putnam N."/>
            <person name="Rash S."/>
            <person name="Saiga H."/>
            <person name="Satake M."/>
            <person name="Terry A."/>
            <person name="Yamada L."/>
            <person name="Wang H.G."/>
            <person name="Awazu S."/>
            <person name="Azumi K."/>
            <person name="Boore J."/>
            <person name="Branno M."/>
            <person name="Chin-Bow S."/>
            <person name="DeSantis R."/>
            <person name="Doyle S."/>
            <person name="Francino P."/>
            <person name="Keys D.N."/>
            <person name="Haga S."/>
            <person name="Hayashi H."/>
            <person name="Hino K."/>
            <person name="Imai K.S."/>
            <person name="Inaba K."/>
            <person name="Kano S."/>
            <person name="Kobayashi K."/>
            <person name="Kobayashi M."/>
            <person name="Lee B.I."/>
            <person name="Makabe K.W."/>
            <person name="Manohar C."/>
            <person name="Matassi G."/>
            <person name="Medina M."/>
            <person name="Mochizuki Y."/>
            <person name="Mount S."/>
            <person name="Morishita T."/>
            <person name="Miura S."/>
            <person name="Nakayama A."/>
            <person name="Nishizaka S."/>
            <person name="Nomoto H."/>
            <person name="Ohta F."/>
            <person name="Oishi K."/>
            <person name="Rigoutsos I."/>
            <person name="Sano M."/>
            <person name="Sasaki A."/>
            <person name="Sasakura Y."/>
            <person name="Shoguchi E."/>
            <person name="Shin-i T."/>
            <person name="Spagnuolo A."/>
            <person name="Stainier D."/>
            <person name="Suzuki M.M."/>
            <person name="Tassy O."/>
            <person name="Takatori N."/>
            <person name="Tokuoka M."/>
            <person name="Yagi K."/>
            <person name="Yoshizaki F."/>
            <person name="Wada S."/>
            <person name="Zhang C."/>
            <person name="Hyatt P.D."/>
            <person name="Larimer F."/>
            <person name="Detter C."/>
            <person name="Doggett N."/>
            <person name="Glavina T."/>
            <person name="Hawkins T."/>
            <person name="Richardson P."/>
            <person name="Lucas S."/>
            <person name="Kohara Y."/>
            <person name="Levine M."/>
            <person name="Satoh N."/>
            <person name="Rokhsar D.S."/>
        </authorList>
    </citation>
    <scope>NUCLEOTIDE SEQUENCE [LARGE SCALE GENOMIC DNA]</scope>
</reference>
<feature type="transmembrane region" description="Helical" evidence="5">
    <location>
        <begin position="207"/>
        <end position="229"/>
    </location>
</feature>
<proteinExistence type="predicted"/>
<evidence type="ECO:0000256" key="1">
    <source>
        <dbReference type="ARBA" id="ARBA00004141"/>
    </source>
</evidence>
<dbReference type="Pfam" id="PF01825">
    <property type="entry name" value="GPS"/>
    <property type="match status" value="1"/>
</dbReference>
<comment type="subcellular location">
    <subcellularLocation>
        <location evidence="1">Membrane</location>
        <topology evidence="1">Multi-pass membrane protein</topology>
    </subcellularLocation>
</comment>
<evidence type="ECO:0000256" key="4">
    <source>
        <dbReference type="ARBA" id="ARBA00023136"/>
    </source>
</evidence>
<evidence type="ECO:0000313" key="8">
    <source>
        <dbReference type="Proteomes" id="UP000008144"/>
    </source>
</evidence>
<dbReference type="InterPro" id="IPR000832">
    <property type="entry name" value="GPCR_2_secretin-like"/>
</dbReference>
<dbReference type="AlphaFoldDB" id="H2XSK9"/>
<dbReference type="PANTHER" id="PTHR12011">
    <property type="entry name" value="ADHESION G-PROTEIN COUPLED RECEPTOR"/>
    <property type="match status" value="1"/>
</dbReference>
<dbReference type="InterPro" id="IPR017981">
    <property type="entry name" value="GPCR_2-like_7TM"/>
</dbReference>
<reference evidence="7" key="2">
    <citation type="submission" date="2025-08" db="UniProtKB">
        <authorList>
            <consortium name="Ensembl"/>
        </authorList>
    </citation>
    <scope>IDENTIFICATION</scope>
</reference>
<dbReference type="Gene3D" id="1.20.1070.10">
    <property type="entry name" value="Rhodopsin 7-helix transmembrane proteins"/>
    <property type="match status" value="1"/>
</dbReference>
<keyword evidence="4 5" id="KW-0472">Membrane</keyword>
<evidence type="ECO:0000256" key="5">
    <source>
        <dbReference type="SAM" id="Phobius"/>
    </source>
</evidence>
<dbReference type="InterPro" id="IPR000203">
    <property type="entry name" value="GPS"/>
</dbReference>
<dbReference type="HOGENOM" id="CLU_884365_0_0_1"/>
<dbReference type="GO" id="GO:0004930">
    <property type="term" value="F:G protein-coupled receptor activity"/>
    <property type="evidence" value="ECO:0000318"/>
    <property type="project" value="GO_Central"/>
</dbReference>
<dbReference type="GO" id="GO:0007166">
    <property type="term" value="P:cell surface receptor signaling pathway"/>
    <property type="evidence" value="ECO:0007669"/>
    <property type="project" value="InterPro"/>
</dbReference>
<evidence type="ECO:0000313" key="7">
    <source>
        <dbReference type="Ensembl" id="ENSCINP00000032643.1"/>
    </source>
</evidence>
<name>H2XSK9_CIOIN</name>
<dbReference type="GO" id="GO:0005886">
    <property type="term" value="C:plasma membrane"/>
    <property type="evidence" value="ECO:0000318"/>
    <property type="project" value="GO_Central"/>
</dbReference>
<gene>
    <name evidence="7" type="primary">LOC100180911</name>
</gene>
<evidence type="ECO:0000256" key="2">
    <source>
        <dbReference type="ARBA" id="ARBA00022692"/>
    </source>
</evidence>